<sequence>MSFSLSRRHVLSGAAGLFVAGGIARAATPEVVAEGTPFAPHSFGVLSVPKSLPPLSVKDEQGNDVPLSRFYGKPFVLHFWATWCPPCIKELPSVNATAKALGQAGPQIVTVAVRGSTVAKVRAFYNAHGIDTLPLFVDPMSSVMMETADNTAMMASLKQTNPEEVTTQKGDSMSLHGVPRSLLLNAKGQVVAESIGNLDWSADGVRHTLEALAG</sequence>
<dbReference type="CDD" id="cd02966">
    <property type="entry name" value="TlpA_like_family"/>
    <property type="match status" value="1"/>
</dbReference>
<feature type="domain" description="Thioredoxin" evidence="2">
    <location>
        <begin position="46"/>
        <end position="214"/>
    </location>
</feature>
<dbReference type="EMBL" id="BJUZ01000001">
    <property type="protein sequence ID" value="GEK92820.1"/>
    <property type="molecule type" value="Genomic_DNA"/>
</dbReference>
<dbReference type="InterPro" id="IPR050553">
    <property type="entry name" value="Thioredoxin_ResA/DsbE_sf"/>
</dbReference>
<dbReference type="SUPFAM" id="SSF52833">
    <property type="entry name" value="Thioredoxin-like"/>
    <property type="match status" value="1"/>
</dbReference>
<protein>
    <submittedName>
        <fullName evidence="3">Thiol-disulfide isomerase</fullName>
    </submittedName>
</protein>
<evidence type="ECO:0000256" key="1">
    <source>
        <dbReference type="SAM" id="SignalP"/>
    </source>
</evidence>
<dbReference type="PROSITE" id="PS51318">
    <property type="entry name" value="TAT"/>
    <property type="match status" value="1"/>
</dbReference>
<dbReference type="PROSITE" id="PS51352">
    <property type="entry name" value="THIOREDOXIN_2"/>
    <property type="match status" value="1"/>
</dbReference>
<dbReference type="GO" id="GO:0016853">
    <property type="term" value="F:isomerase activity"/>
    <property type="evidence" value="ECO:0007669"/>
    <property type="project" value="UniProtKB-KW"/>
</dbReference>
<keyword evidence="1" id="KW-0732">Signal</keyword>
<dbReference type="Proteomes" id="UP000321230">
    <property type="component" value="Unassembled WGS sequence"/>
</dbReference>
<proteinExistence type="predicted"/>
<dbReference type="InterPro" id="IPR013766">
    <property type="entry name" value="Thioredoxin_domain"/>
</dbReference>
<feature type="chain" id="PRO_5021904836" evidence="1">
    <location>
        <begin position="27"/>
        <end position="214"/>
    </location>
</feature>
<keyword evidence="4" id="KW-1185">Reference proteome</keyword>
<dbReference type="GO" id="GO:0016491">
    <property type="term" value="F:oxidoreductase activity"/>
    <property type="evidence" value="ECO:0007669"/>
    <property type="project" value="InterPro"/>
</dbReference>
<organism evidence="3 4">
    <name type="scientific">Gluconobacter wancherniae NBRC 103581</name>
    <dbReference type="NCBI Taxonomy" id="656744"/>
    <lineage>
        <taxon>Bacteria</taxon>
        <taxon>Pseudomonadati</taxon>
        <taxon>Pseudomonadota</taxon>
        <taxon>Alphaproteobacteria</taxon>
        <taxon>Acetobacterales</taxon>
        <taxon>Acetobacteraceae</taxon>
        <taxon>Gluconobacter</taxon>
    </lineage>
</organism>
<keyword evidence="3" id="KW-0413">Isomerase</keyword>
<dbReference type="RefSeq" id="WP_146793852.1">
    <property type="nucleotide sequence ID" value="NZ_BARC01000004.1"/>
</dbReference>
<dbReference type="InterPro" id="IPR000866">
    <property type="entry name" value="AhpC/TSA"/>
</dbReference>
<dbReference type="OrthoDB" id="9799347at2"/>
<evidence type="ECO:0000259" key="2">
    <source>
        <dbReference type="PROSITE" id="PS51352"/>
    </source>
</evidence>
<dbReference type="PANTHER" id="PTHR42852">
    <property type="entry name" value="THIOL:DISULFIDE INTERCHANGE PROTEIN DSBE"/>
    <property type="match status" value="1"/>
</dbReference>
<reference evidence="3 4" key="1">
    <citation type="submission" date="2019-07" db="EMBL/GenBank/DDBJ databases">
        <title>Whole genome shotgun sequence of Gluconobacter wancherniae NBRC 103581.</title>
        <authorList>
            <person name="Hosoyama A."/>
            <person name="Uohara A."/>
            <person name="Ohji S."/>
            <person name="Ichikawa N."/>
        </authorList>
    </citation>
    <scope>NUCLEOTIDE SEQUENCE [LARGE SCALE GENOMIC DNA]</scope>
    <source>
        <strain evidence="3 4">NBRC 103581</strain>
    </source>
</reference>
<dbReference type="AlphaFoldDB" id="A0A511AX84"/>
<dbReference type="PANTHER" id="PTHR42852:SF13">
    <property type="entry name" value="PROTEIN DIPZ"/>
    <property type="match status" value="1"/>
</dbReference>
<dbReference type="InterPro" id="IPR006311">
    <property type="entry name" value="TAT_signal"/>
</dbReference>
<name>A0A511AX84_9PROT</name>
<evidence type="ECO:0000313" key="4">
    <source>
        <dbReference type="Proteomes" id="UP000321230"/>
    </source>
</evidence>
<accession>A0A511AX84</accession>
<gene>
    <name evidence="3" type="ORF">GWA01_05900</name>
</gene>
<feature type="signal peptide" evidence="1">
    <location>
        <begin position="1"/>
        <end position="26"/>
    </location>
</feature>
<dbReference type="GO" id="GO:0016209">
    <property type="term" value="F:antioxidant activity"/>
    <property type="evidence" value="ECO:0007669"/>
    <property type="project" value="InterPro"/>
</dbReference>
<comment type="caution">
    <text evidence="3">The sequence shown here is derived from an EMBL/GenBank/DDBJ whole genome shotgun (WGS) entry which is preliminary data.</text>
</comment>
<dbReference type="Gene3D" id="3.40.30.10">
    <property type="entry name" value="Glutaredoxin"/>
    <property type="match status" value="1"/>
</dbReference>
<dbReference type="Pfam" id="PF00578">
    <property type="entry name" value="AhpC-TSA"/>
    <property type="match status" value="1"/>
</dbReference>
<dbReference type="InterPro" id="IPR036249">
    <property type="entry name" value="Thioredoxin-like_sf"/>
</dbReference>
<evidence type="ECO:0000313" key="3">
    <source>
        <dbReference type="EMBL" id="GEK92820.1"/>
    </source>
</evidence>